<proteinExistence type="predicted"/>
<gene>
    <name evidence="1" type="ORF">J0A67_07905</name>
</gene>
<reference evidence="1 2" key="1">
    <citation type="submission" date="2021-03" db="EMBL/GenBank/DDBJ databases">
        <title>novel species isolated from a fishpond in China.</title>
        <authorList>
            <person name="Lu H."/>
            <person name="Cai Z."/>
        </authorList>
    </citation>
    <scope>NUCLEOTIDE SEQUENCE [LARGE SCALE GENOMIC DNA]</scope>
    <source>
        <strain evidence="1 2">JCM 31546</strain>
    </source>
</reference>
<evidence type="ECO:0008006" key="3">
    <source>
        <dbReference type="Google" id="ProtNLM"/>
    </source>
</evidence>
<keyword evidence="2" id="KW-1185">Reference proteome</keyword>
<comment type="caution">
    <text evidence="1">The sequence shown here is derived from an EMBL/GenBank/DDBJ whole genome shotgun (WGS) entry which is preliminary data.</text>
</comment>
<organism evidence="1 2">
    <name type="scientific">Algoriphagus aestuariicola</name>
    <dbReference type="NCBI Taxonomy" id="1852016"/>
    <lineage>
        <taxon>Bacteria</taxon>
        <taxon>Pseudomonadati</taxon>
        <taxon>Bacteroidota</taxon>
        <taxon>Cytophagia</taxon>
        <taxon>Cytophagales</taxon>
        <taxon>Cyclobacteriaceae</taxon>
        <taxon>Algoriphagus</taxon>
    </lineage>
</organism>
<name>A0ABS3BPN5_9BACT</name>
<accession>A0ABS3BPN5</accession>
<dbReference type="SUPFAM" id="SSF47226">
    <property type="entry name" value="Histidine-containing phosphotransfer domain, HPT domain"/>
    <property type="match status" value="1"/>
</dbReference>
<evidence type="ECO:0000313" key="1">
    <source>
        <dbReference type="EMBL" id="MBN7800779.1"/>
    </source>
</evidence>
<protein>
    <recommendedName>
        <fullName evidence="3">HPt domain-containing protein</fullName>
    </recommendedName>
</protein>
<dbReference type="RefSeq" id="WP_206568771.1">
    <property type="nucleotide sequence ID" value="NZ_JAFKCW010000002.1"/>
</dbReference>
<dbReference type="InterPro" id="IPR036641">
    <property type="entry name" value="HPT_dom_sf"/>
</dbReference>
<dbReference type="Proteomes" id="UP000664698">
    <property type="component" value="Unassembled WGS sequence"/>
</dbReference>
<evidence type="ECO:0000313" key="2">
    <source>
        <dbReference type="Proteomes" id="UP000664698"/>
    </source>
</evidence>
<dbReference type="EMBL" id="JAFKCW010000002">
    <property type="protein sequence ID" value="MBN7800779.1"/>
    <property type="molecule type" value="Genomic_DNA"/>
</dbReference>
<sequence length="115" mass="13106">MNNIYPELNQRILEMADGDDAFRIELTAAIYTGLLELKSQYSEGRAEKDHVKIQLIRHKIKPTIAMFDFELLADSLQQGKEILDSEGFGASFDTHFDAFLQLVEMALLEVELLKS</sequence>